<protein>
    <submittedName>
        <fullName evidence="1">Uncharacterized protein</fullName>
    </submittedName>
</protein>
<proteinExistence type="predicted"/>
<dbReference type="AlphaFoldDB" id="A0A1S0TNP8"/>
<gene>
    <name evidence="1" type="ORF">LOAG_11068</name>
</gene>
<organism evidence="1">
    <name type="scientific">Loa loa</name>
    <name type="common">Eye worm</name>
    <name type="synonym">Filaria loa</name>
    <dbReference type="NCBI Taxonomy" id="7209"/>
    <lineage>
        <taxon>Eukaryota</taxon>
        <taxon>Metazoa</taxon>
        <taxon>Ecdysozoa</taxon>
        <taxon>Nematoda</taxon>
        <taxon>Chromadorea</taxon>
        <taxon>Rhabditida</taxon>
        <taxon>Spirurina</taxon>
        <taxon>Spiruromorpha</taxon>
        <taxon>Filarioidea</taxon>
        <taxon>Onchocercidae</taxon>
        <taxon>Loa</taxon>
    </lineage>
</organism>
<dbReference type="GeneID" id="9948516"/>
<dbReference type="KEGG" id="loa:LOAG_11068"/>
<evidence type="ECO:0000313" key="1">
    <source>
        <dbReference type="EMBL" id="EFO17432.2"/>
    </source>
</evidence>
<sequence length="87" mass="9899">RSDGINFEEGFDILQQKVLSTAVKSLCSYLPNHLSLHCDVHDVTKVVSSSPGVRGYLSHFHHLSPRNNKFLKMRESSSQRRSRSPTF</sequence>
<dbReference type="CTD" id="9948516"/>
<name>A0A1S0TNP8_LOALO</name>
<reference evidence="1" key="1">
    <citation type="submission" date="2012-04" db="EMBL/GenBank/DDBJ databases">
        <title>The Genome Sequence of Loa loa.</title>
        <authorList>
            <consortium name="The Broad Institute Genome Sequencing Platform"/>
            <consortium name="Broad Institute Genome Sequencing Center for Infectious Disease"/>
            <person name="Nutman T.B."/>
            <person name="Fink D.L."/>
            <person name="Russ C."/>
            <person name="Young S."/>
            <person name="Zeng Q."/>
            <person name="Gargeya S."/>
            <person name="Alvarado L."/>
            <person name="Berlin A."/>
            <person name="Chapman S.B."/>
            <person name="Chen Z."/>
            <person name="Freedman E."/>
            <person name="Gellesch M."/>
            <person name="Goldberg J."/>
            <person name="Griggs A."/>
            <person name="Gujja S."/>
            <person name="Heilman E.R."/>
            <person name="Heiman D."/>
            <person name="Howarth C."/>
            <person name="Mehta T."/>
            <person name="Neiman D."/>
            <person name="Pearson M."/>
            <person name="Roberts A."/>
            <person name="Saif S."/>
            <person name="Shea T."/>
            <person name="Shenoy N."/>
            <person name="Sisk P."/>
            <person name="Stolte C."/>
            <person name="Sykes S."/>
            <person name="White J."/>
            <person name="Yandava C."/>
            <person name="Haas B."/>
            <person name="Henn M.R."/>
            <person name="Nusbaum C."/>
            <person name="Birren B."/>
        </authorList>
    </citation>
    <scope>NUCLEOTIDE SEQUENCE [LARGE SCALE GENOMIC DNA]</scope>
</reference>
<dbReference type="InParanoid" id="A0A1S0TNP8"/>
<feature type="non-terminal residue" evidence="1">
    <location>
        <position position="1"/>
    </location>
</feature>
<dbReference type="RefSeq" id="XP_003146639.2">
    <property type="nucleotide sequence ID" value="XM_003146591.2"/>
</dbReference>
<dbReference type="EMBL" id="JH712648">
    <property type="protein sequence ID" value="EFO17432.2"/>
    <property type="molecule type" value="Genomic_DNA"/>
</dbReference>
<accession>A0A1S0TNP8</accession>